<gene>
    <name evidence="1" type="ORF">TSAR_004085</name>
</gene>
<comment type="caution">
    <text evidence="1">The sequence shown here is derived from an EMBL/GenBank/DDBJ whole genome shotgun (WGS) entry which is preliminary data.</text>
</comment>
<dbReference type="EMBL" id="NNAY01001921">
    <property type="protein sequence ID" value="OXU22564.1"/>
    <property type="molecule type" value="Genomic_DNA"/>
</dbReference>
<dbReference type="AlphaFoldDB" id="A0A232EW31"/>
<name>A0A232EW31_9HYME</name>
<protein>
    <submittedName>
        <fullName evidence="1">Uncharacterized protein</fullName>
    </submittedName>
</protein>
<proteinExistence type="predicted"/>
<organism evidence="1 2">
    <name type="scientific">Trichomalopsis sarcophagae</name>
    <dbReference type="NCBI Taxonomy" id="543379"/>
    <lineage>
        <taxon>Eukaryota</taxon>
        <taxon>Metazoa</taxon>
        <taxon>Ecdysozoa</taxon>
        <taxon>Arthropoda</taxon>
        <taxon>Hexapoda</taxon>
        <taxon>Insecta</taxon>
        <taxon>Pterygota</taxon>
        <taxon>Neoptera</taxon>
        <taxon>Endopterygota</taxon>
        <taxon>Hymenoptera</taxon>
        <taxon>Apocrita</taxon>
        <taxon>Proctotrupomorpha</taxon>
        <taxon>Chalcidoidea</taxon>
        <taxon>Pteromalidae</taxon>
        <taxon>Pteromalinae</taxon>
        <taxon>Trichomalopsis</taxon>
    </lineage>
</organism>
<accession>A0A232EW31</accession>
<reference evidence="1 2" key="1">
    <citation type="journal article" date="2017" name="Curr. Biol.">
        <title>The Evolution of Venom by Co-option of Single-Copy Genes.</title>
        <authorList>
            <person name="Martinson E.O."/>
            <person name="Mrinalini"/>
            <person name="Kelkar Y.D."/>
            <person name="Chang C.H."/>
            <person name="Werren J.H."/>
        </authorList>
    </citation>
    <scope>NUCLEOTIDE SEQUENCE [LARGE SCALE GENOMIC DNA]</scope>
    <source>
        <strain evidence="1 2">Alberta</strain>
        <tissue evidence="1">Whole body</tissue>
    </source>
</reference>
<sequence length="24" mass="2798">MYSIAPYLMYKLAPRVLKNSIVNI</sequence>
<dbReference type="Proteomes" id="UP000215335">
    <property type="component" value="Unassembled WGS sequence"/>
</dbReference>
<evidence type="ECO:0000313" key="2">
    <source>
        <dbReference type="Proteomes" id="UP000215335"/>
    </source>
</evidence>
<keyword evidence="2" id="KW-1185">Reference proteome</keyword>
<evidence type="ECO:0000313" key="1">
    <source>
        <dbReference type="EMBL" id="OXU22564.1"/>
    </source>
</evidence>